<gene>
    <name evidence="2" type="ORF">SAMN05216505_112168</name>
</gene>
<dbReference type="PANTHER" id="PTHR12110">
    <property type="entry name" value="HYDROXYPYRUVATE ISOMERASE"/>
    <property type="match status" value="1"/>
</dbReference>
<dbReference type="Pfam" id="PF01261">
    <property type="entry name" value="AP_endonuc_2"/>
    <property type="match status" value="1"/>
</dbReference>
<dbReference type="SUPFAM" id="SSF51658">
    <property type="entry name" value="Xylose isomerase-like"/>
    <property type="match status" value="1"/>
</dbReference>
<name>A0A1G6Y1P7_9ACTN</name>
<proteinExistence type="predicted"/>
<feature type="domain" description="Xylose isomerase-like TIM barrel" evidence="1">
    <location>
        <begin position="32"/>
        <end position="285"/>
    </location>
</feature>
<protein>
    <submittedName>
        <fullName evidence="2">D-psicose/D-tagatose/L-ribulose 3-epimerase</fullName>
    </submittedName>
</protein>
<keyword evidence="3" id="KW-1185">Reference proteome</keyword>
<evidence type="ECO:0000313" key="3">
    <source>
        <dbReference type="Proteomes" id="UP000182100"/>
    </source>
</evidence>
<dbReference type="InterPro" id="IPR050312">
    <property type="entry name" value="IolE/XylAMocC-like"/>
</dbReference>
<dbReference type="Proteomes" id="UP000182100">
    <property type="component" value="Unassembled WGS sequence"/>
</dbReference>
<dbReference type="RefSeq" id="WP_055692933.1">
    <property type="nucleotide sequence ID" value="NZ_FMZK01000012.1"/>
</dbReference>
<dbReference type="InterPro" id="IPR036237">
    <property type="entry name" value="Xyl_isomerase-like_sf"/>
</dbReference>
<dbReference type="InterPro" id="IPR013022">
    <property type="entry name" value="Xyl_isomerase-like_TIM-brl"/>
</dbReference>
<reference evidence="3" key="1">
    <citation type="submission" date="2016-10" db="EMBL/GenBank/DDBJ databases">
        <authorList>
            <person name="Varghese N."/>
            <person name="Submissions S."/>
        </authorList>
    </citation>
    <scope>NUCLEOTIDE SEQUENCE [LARGE SCALE GENOMIC DNA]</scope>
    <source>
        <strain evidence="3">CGMCC 4.3504</strain>
    </source>
</reference>
<dbReference type="Gene3D" id="3.20.20.150">
    <property type="entry name" value="Divalent-metal-dependent TIM barrel enzymes"/>
    <property type="match status" value="1"/>
</dbReference>
<evidence type="ECO:0000259" key="1">
    <source>
        <dbReference type="Pfam" id="PF01261"/>
    </source>
</evidence>
<dbReference type="AlphaFoldDB" id="A0A1G6Y1P7"/>
<dbReference type="PANTHER" id="PTHR12110:SF41">
    <property type="entry name" value="INOSOSE DEHYDRATASE"/>
    <property type="match status" value="1"/>
</dbReference>
<dbReference type="STRING" id="67344.SAMN05216505_112168"/>
<sequence length="302" mass="32893">MKPVVRRPIGANPWIWHSPITEKVLAEVLPRLAGWGFDCAELPLEQPGDWQPATAAKILDDQGLPPAAVMAVMPPGRDLVHAEPATVRRTQDYLRHCVDAAALIGAPVVAGPVYAAVGRTWRMDEVERTAAYEQWRENIAPVVAHAAEAGVRIAVEPLNRYETSLFNTVAQTVTAMEELPARTIGVALDTYHQNIEERSLPDAVRRATGRLFHVQVCANDRGAPGDDHLDWPGFLDALDDEGHQGPLCIESFTAHNATIAVAASIWRPLAPSQDALATRGLAFLREAEHRPARPTFPSPPPA</sequence>
<evidence type="ECO:0000313" key="2">
    <source>
        <dbReference type="EMBL" id="SDD84319.1"/>
    </source>
</evidence>
<organism evidence="2 3">
    <name type="scientific">Streptomyces prasinopilosus</name>
    <dbReference type="NCBI Taxonomy" id="67344"/>
    <lineage>
        <taxon>Bacteria</taxon>
        <taxon>Bacillati</taxon>
        <taxon>Actinomycetota</taxon>
        <taxon>Actinomycetes</taxon>
        <taxon>Kitasatosporales</taxon>
        <taxon>Streptomycetaceae</taxon>
        <taxon>Streptomyces</taxon>
    </lineage>
</organism>
<accession>A0A1G6Y1P7</accession>
<dbReference type="EMBL" id="FMZK01000012">
    <property type="protein sequence ID" value="SDD84319.1"/>
    <property type="molecule type" value="Genomic_DNA"/>
</dbReference>